<keyword evidence="3" id="KW-1185">Reference proteome</keyword>
<feature type="transmembrane region" description="Helical" evidence="1">
    <location>
        <begin position="51"/>
        <end position="71"/>
    </location>
</feature>
<organism evidence="2 3">
    <name type="scientific">Aureibacter tunicatorum</name>
    <dbReference type="NCBI Taxonomy" id="866807"/>
    <lineage>
        <taxon>Bacteria</taxon>
        <taxon>Pseudomonadati</taxon>
        <taxon>Bacteroidota</taxon>
        <taxon>Cytophagia</taxon>
        <taxon>Cytophagales</taxon>
        <taxon>Persicobacteraceae</taxon>
        <taxon>Aureibacter</taxon>
    </lineage>
</organism>
<comment type="caution">
    <text evidence="2">The sequence shown here is derived from an EMBL/GenBank/DDBJ whole genome shotgun (WGS) entry which is preliminary data.</text>
</comment>
<keyword evidence="1" id="KW-0472">Membrane</keyword>
<dbReference type="Pfam" id="PF09527">
    <property type="entry name" value="ATPase_gene1"/>
    <property type="match status" value="1"/>
</dbReference>
<feature type="transmembrane region" description="Helical" evidence="1">
    <location>
        <begin position="21"/>
        <end position="39"/>
    </location>
</feature>
<dbReference type="EMBL" id="JAVDQD010000001">
    <property type="protein sequence ID" value="MDR6237198.1"/>
    <property type="molecule type" value="Genomic_DNA"/>
</dbReference>
<accession>A0AAE3XHZ7</accession>
<keyword evidence="1" id="KW-1133">Transmembrane helix</keyword>
<name>A0AAE3XHZ7_9BACT</name>
<evidence type="ECO:0000313" key="3">
    <source>
        <dbReference type="Proteomes" id="UP001185092"/>
    </source>
</evidence>
<dbReference type="Proteomes" id="UP001185092">
    <property type="component" value="Unassembled WGS sequence"/>
</dbReference>
<sequence length="85" mass="10062">MKDPKKKLRKAHNRYIAYAKYSALVFQMFGVILFTYWAGKKLDEYIFPEKRTIFTIIFILIGIVGVMIWLINSLNKENGRESKDK</sequence>
<evidence type="ECO:0000313" key="2">
    <source>
        <dbReference type="EMBL" id="MDR6237198.1"/>
    </source>
</evidence>
<gene>
    <name evidence="2" type="ORF">HNQ88_000174</name>
</gene>
<protein>
    <submittedName>
        <fullName evidence="2">Preprotein translocase subunit Sss1</fullName>
    </submittedName>
</protein>
<proteinExistence type="predicted"/>
<evidence type="ECO:0000256" key="1">
    <source>
        <dbReference type="SAM" id="Phobius"/>
    </source>
</evidence>
<dbReference type="RefSeq" id="WP_309936643.1">
    <property type="nucleotide sequence ID" value="NZ_AP025305.1"/>
</dbReference>
<dbReference type="InterPro" id="IPR032820">
    <property type="entry name" value="ATPase_put"/>
</dbReference>
<keyword evidence="1" id="KW-0812">Transmembrane</keyword>
<dbReference type="AlphaFoldDB" id="A0AAE3XHZ7"/>
<reference evidence="2" key="1">
    <citation type="submission" date="2023-07" db="EMBL/GenBank/DDBJ databases">
        <title>Genomic Encyclopedia of Type Strains, Phase IV (KMG-IV): sequencing the most valuable type-strain genomes for metagenomic binning, comparative biology and taxonomic classification.</title>
        <authorList>
            <person name="Goeker M."/>
        </authorList>
    </citation>
    <scope>NUCLEOTIDE SEQUENCE</scope>
    <source>
        <strain evidence="2">DSM 26174</strain>
    </source>
</reference>